<dbReference type="EMBL" id="QPIE01000001">
    <property type="protein sequence ID" value="RCU44728.1"/>
    <property type="molecule type" value="Genomic_DNA"/>
</dbReference>
<evidence type="ECO:0000256" key="4">
    <source>
        <dbReference type="ARBA" id="ARBA00023014"/>
    </source>
</evidence>
<dbReference type="SUPFAM" id="SSF54292">
    <property type="entry name" value="2Fe-2S ferredoxin-like"/>
    <property type="match status" value="1"/>
</dbReference>
<dbReference type="GO" id="GO:0046872">
    <property type="term" value="F:metal ion binding"/>
    <property type="evidence" value="ECO:0007669"/>
    <property type="project" value="UniProtKB-KW"/>
</dbReference>
<feature type="domain" description="2Fe-2S ferredoxin-type" evidence="5">
    <location>
        <begin position="2"/>
        <end position="110"/>
    </location>
</feature>
<organism evidence="6 7">
    <name type="scientific">Chryseobacterium lacus</name>
    <dbReference type="NCBI Taxonomy" id="2058346"/>
    <lineage>
        <taxon>Bacteria</taxon>
        <taxon>Pseudomonadati</taxon>
        <taxon>Bacteroidota</taxon>
        <taxon>Flavobacteriia</taxon>
        <taxon>Flavobacteriales</taxon>
        <taxon>Weeksellaceae</taxon>
        <taxon>Chryseobacterium group</taxon>
        <taxon>Chryseobacterium</taxon>
    </lineage>
</organism>
<evidence type="ECO:0000259" key="5">
    <source>
        <dbReference type="PROSITE" id="PS51085"/>
    </source>
</evidence>
<dbReference type="Pfam" id="PF00111">
    <property type="entry name" value="Fer2"/>
    <property type="match status" value="1"/>
</dbReference>
<dbReference type="GO" id="GO:0009055">
    <property type="term" value="F:electron transfer activity"/>
    <property type="evidence" value="ECO:0007669"/>
    <property type="project" value="TreeGrafter"/>
</dbReference>
<dbReference type="GO" id="GO:0140647">
    <property type="term" value="P:P450-containing electron transport chain"/>
    <property type="evidence" value="ECO:0007669"/>
    <property type="project" value="InterPro"/>
</dbReference>
<keyword evidence="4" id="KW-0411">Iron-sulfur</keyword>
<dbReference type="RefSeq" id="WP_114302504.1">
    <property type="nucleotide sequence ID" value="NZ_QPIE01000001.1"/>
</dbReference>
<evidence type="ECO:0000313" key="6">
    <source>
        <dbReference type="EMBL" id="RCU44728.1"/>
    </source>
</evidence>
<dbReference type="InterPro" id="IPR001055">
    <property type="entry name" value="Adrenodoxin-like"/>
</dbReference>
<keyword evidence="2" id="KW-0479">Metal-binding</keyword>
<dbReference type="PANTHER" id="PTHR23426">
    <property type="entry name" value="FERREDOXIN/ADRENODOXIN"/>
    <property type="match status" value="1"/>
</dbReference>
<keyword evidence="3" id="KW-0408">Iron</keyword>
<dbReference type="InterPro" id="IPR012675">
    <property type="entry name" value="Beta-grasp_dom_sf"/>
</dbReference>
<proteinExistence type="predicted"/>
<gene>
    <name evidence="6" type="ORF">DQ356_00435</name>
</gene>
<dbReference type="InterPro" id="IPR001041">
    <property type="entry name" value="2Fe-2S_ferredoxin-type"/>
</dbReference>
<keyword evidence="7" id="KW-1185">Reference proteome</keyword>
<evidence type="ECO:0000256" key="1">
    <source>
        <dbReference type="ARBA" id="ARBA00022714"/>
    </source>
</evidence>
<dbReference type="PANTHER" id="PTHR23426:SF63">
    <property type="entry name" value="TRANSFER PROTEIN, PUTATIVE-RELATED"/>
    <property type="match status" value="1"/>
</dbReference>
<dbReference type="InterPro" id="IPR036010">
    <property type="entry name" value="2Fe-2S_ferredoxin-like_sf"/>
</dbReference>
<evidence type="ECO:0000256" key="3">
    <source>
        <dbReference type="ARBA" id="ARBA00023004"/>
    </source>
</evidence>
<accession>A0A368N2K8</accession>
<reference evidence="6 7" key="1">
    <citation type="submission" date="2018-07" db="EMBL/GenBank/DDBJ databases">
        <title>Chryseobacterium lacus sp. nov., isolated from lake water.</title>
        <authorList>
            <person name="Li C.-M."/>
        </authorList>
    </citation>
    <scope>NUCLEOTIDE SEQUENCE [LARGE SCALE GENOMIC DNA]</scope>
    <source>
        <strain evidence="6 7">YLOS41</strain>
    </source>
</reference>
<evidence type="ECO:0000313" key="7">
    <source>
        <dbReference type="Proteomes" id="UP000252172"/>
    </source>
</evidence>
<keyword evidence="1" id="KW-0001">2Fe-2S</keyword>
<dbReference type="PRINTS" id="PR00355">
    <property type="entry name" value="ADRENODOXIN"/>
</dbReference>
<dbReference type="AlphaFoldDB" id="A0A368N2K8"/>
<dbReference type="Gene3D" id="3.10.20.30">
    <property type="match status" value="1"/>
</dbReference>
<comment type="caution">
    <text evidence="6">The sequence shown here is derived from an EMBL/GenBank/DDBJ whole genome shotgun (WGS) entry which is preliminary data.</text>
</comment>
<dbReference type="PROSITE" id="PS51085">
    <property type="entry name" value="2FE2S_FER_2"/>
    <property type="match status" value="1"/>
</dbReference>
<evidence type="ECO:0000256" key="2">
    <source>
        <dbReference type="ARBA" id="ARBA00022723"/>
    </source>
</evidence>
<sequence>MSDITVKIKDREGVLHEIAAPTDMSMNLMEVIRAYELAEEGTIGVCGGMAMCASCQVYVVSGAENLTEMGDEEDAMLGEAFHTRDNSRLGCQIHITEDIEGLEVEIAPYP</sequence>
<dbReference type="CDD" id="cd00207">
    <property type="entry name" value="fer2"/>
    <property type="match status" value="1"/>
</dbReference>
<name>A0A368N2K8_9FLAO</name>
<protein>
    <submittedName>
        <fullName evidence="6">Ferredoxin</fullName>
    </submittedName>
</protein>
<dbReference type="OrthoDB" id="9799640at2"/>
<dbReference type="GO" id="GO:0051537">
    <property type="term" value="F:2 iron, 2 sulfur cluster binding"/>
    <property type="evidence" value="ECO:0007669"/>
    <property type="project" value="UniProtKB-KW"/>
</dbReference>
<dbReference type="Proteomes" id="UP000252172">
    <property type="component" value="Unassembled WGS sequence"/>
</dbReference>